<feature type="non-terminal residue" evidence="1">
    <location>
        <position position="108"/>
    </location>
</feature>
<name>A0AAN5C6E0_9BILA</name>
<proteinExistence type="predicted"/>
<evidence type="ECO:0000313" key="1">
    <source>
        <dbReference type="EMBL" id="GMR39168.1"/>
    </source>
</evidence>
<reference evidence="2" key="1">
    <citation type="submission" date="2022-10" db="EMBL/GenBank/DDBJ databases">
        <title>Genome assembly of Pristionchus species.</title>
        <authorList>
            <person name="Yoshida K."/>
            <person name="Sommer R.J."/>
        </authorList>
    </citation>
    <scope>NUCLEOTIDE SEQUENCE [LARGE SCALE GENOMIC DNA]</scope>
    <source>
        <strain evidence="2">RS5460</strain>
    </source>
</reference>
<gene>
    <name evidence="1" type="ORF">PMAYCL1PPCAC_09363</name>
</gene>
<comment type="caution">
    <text evidence="1">The sequence shown here is derived from an EMBL/GenBank/DDBJ whole genome shotgun (WGS) entry which is preliminary data.</text>
</comment>
<feature type="non-terminal residue" evidence="1">
    <location>
        <position position="1"/>
    </location>
</feature>
<accession>A0AAN5C6E0</accession>
<dbReference type="EMBL" id="BTRK01000002">
    <property type="protein sequence ID" value="GMR39168.1"/>
    <property type="molecule type" value="Genomic_DNA"/>
</dbReference>
<protein>
    <submittedName>
        <fullName evidence="1">Uncharacterized protein</fullName>
    </submittedName>
</protein>
<dbReference type="AlphaFoldDB" id="A0AAN5C6E0"/>
<organism evidence="1 2">
    <name type="scientific">Pristionchus mayeri</name>
    <dbReference type="NCBI Taxonomy" id="1317129"/>
    <lineage>
        <taxon>Eukaryota</taxon>
        <taxon>Metazoa</taxon>
        <taxon>Ecdysozoa</taxon>
        <taxon>Nematoda</taxon>
        <taxon>Chromadorea</taxon>
        <taxon>Rhabditida</taxon>
        <taxon>Rhabditina</taxon>
        <taxon>Diplogasteromorpha</taxon>
        <taxon>Diplogasteroidea</taxon>
        <taxon>Neodiplogasteridae</taxon>
        <taxon>Pristionchus</taxon>
    </lineage>
</organism>
<keyword evidence="2" id="KW-1185">Reference proteome</keyword>
<dbReference type="Proteomes" id="UP001328107">
    <property type="component" value="Unassembled WGS sequence"/>
</dbReference>
<sequence length="108" mass="12139">LKKKFQIYKAILTPFVGIGVIYLRNQMDGEELHFGGLCSRGRGGGTFVYRVGQDHGTDGVLINVPRERLDQIELRLFHRGKVIYVSKNSDASSPKVSKLEEHVIVIEV</sequence>
<evidence type="ECO:0000313" key="2">
    <source>
        <dbReference type="Proteomes" id="UP001328107"/>
    </source>
</evidence>